<dbReference type="AlphaFoldDB" id="A0A1J5Q0W4"/>
<reference evidence="1" key="1">
    <citation type="submission" date="2016-10" db="EMBL/GenBank/DDBJ databases">
        <title>Sequence of Gallionella enrichment culture.</title>
        <authorList>
            <person name="Poehlein A."/>
            <person name="Muehling M."/>
            <person name="Daniel R."/>
        </authorList>
    </citation>
    <scope>NUCLEOTIDE SEQUENCE</scope>
</reference>
<proteinExistence type="predicted"/>
<protein>
    <submittedName>
        <fullName evidence="1">Uncharacterized protein</fullName>
    </submittedName>
</protein>
<accession>A0A1J5Q0W4</accession>
<dbReference type="EMBL" id="MLJW01003863">
    <property type="protein sequence ID" value="OIQ71139.1"/>
    <property type="molecule type" value="Genomic_DNA"/>
</dbReference>
<comment type="caution">
    <text evidence="1">The sequence shown here is derived from an EMBL/GenBank/DDBJ whole genome shotgun (WGS) entry which is preliminary data.</text>
</comment>
<organism evidence="1">
    <name type="scientific">mine drainage metagenome</name>
    <dbReference type="NCBI Taxonomy" id="410659"/>
    <lineage>
        <taxon>unclassified sequences</taxon>
        <taxon>metagenomes</taxon>
        <taxon>ecological metagenomes</taxon>
    </lineage>
</organism>
<name>A0A1J5Q0W4_9ZZZZ</name>
<sequence length="93" mass="10289">MKRLVLEHLNLHQSRLTAAQGKCGMPDAHSQRIMPGIAMGNDMHPLSRQKSNFKQTQRYAAILFVGHMFNADDLSKGMTSQLMQPDGGTLSGH</sequence>
<gene>
    <name evidence="1" type="ORF">GALL_472460</name>
</gene>
<evidence type="ECO:0000313" key="1">
    <source>
        <dbReference type="EMBL" id="OIQ71139.1"/>
    </source>
</evidence>